<feature type="domain" description="Response regulatory" evidence="5">
    <location>
        <begin position="5"/>
        <end position="115"/>
    </location>
</feature>
<dbReference type="InterPro" id="IPR050595">
    <property type="entry name" value="Bact_response_regulator"/>
</dbReference>
<dbReference type="InterPro" id="IPR011006">
    <property type="entry name" value="CheY-like_superfamily"/>
</dbReference>
<keyword evidence="1 4" id="KW-0597">Phosphoprotein</keyword>
<dbReference type="Gene3D" id="3.40.50.2300">
    <property type="match status" value="1"/>
</dbReference>
<dbReference type="Pfam" id="PF00072">
    <property type="entry name" value="Response_reg"/>
    <property type="match status" value="1"/>
</dbReference>
<keyword evidence="3" id="KW-0804">Transcription</keyword>
<reference evidence="6 7" key="1">
    <citation type="submission" date="2014-11" db="EMBL/GenBank/DDBJ databases">
        <title>Symbiosis island explosion on the genome of extra-slow-growing strains of soybean bradyrhizobia with massive insertion sequences.</title>
        <authorList>
            <person name="Iida T."/>
            <person name="Minamisawa K."/>
        </authorList>
    </citation>
    <scope>NUCLEOTIDE SEQUENCE [LARGE SCALE GENOMIC DNA]</scope>
    <source>
        <strain evidence="6 7">NK6</strain>
    </source>
</reference>
<dbReference type="PROSITE" id="PS50110">
    <property type="entry name" value="RESPONSE_REGULATORY"/>
    <property type="match status" value="1"/>
</dbReference>
<proteinExistence type="predicted"/>
<gene>
    <name evidence="6" type="ORF">NK6_4981</name>
</gene>
<dbReference type="EMBL" id="AP014685">
    <property type="protein sequence ID" value="BAR58140.1"/>
    <property type="molecule type" value="Genomic_DNA"/>
</dbReference>
<accession>A0A0E3VUW9</accession>
<name>A0A0E3VUW9_9BRAD</name>
<organism evidence="6 7">
    <name type="scientific">Bradyrhizobium diazoefficiens</name>
    <dbReference type="NCBI Taxonomy" id="1355477"/>
    <lineage>
        <taxon>Bacteria</taxon>
        <taxon>Pseudomonadati</taxon>
        <taxon>Pseudomonadota</taxon>
        <taxon>Alphaproteobacteria</taxon>
        <taxon>Hyphomicrobiales</taxon>
        <taxon>Nitrobacteraceae</taxon>
        <taxon>Bradyrhizobium</taxon>
    </lineage>
</organism>
<evidence type="ECO:0000259" key="5">
    <source>
        <dbReference type="PROSITE" id="PS50110"/>
    </source>
</evidence>
<dbReference type="Proteomes" id="UP000063308">
    <property type="component" value="Chromosome"/>
</dbReference>
<dbReference type="PANTHER" id="PTHR44591:SF3">
    <property type="entry name" value="RESPONSE REGULATORY DOMAIN-CONTAINING PROTEIN"/>
    <property type="match status" value="1"/>
</dbReference>
<evidence type="ECO:0000256" key="3">
    <source>
        <dbReference type="ARBA" id="ARBA00023163"/>
    </source>
</evidence>
<evidence type="ECO:0000256" key="4">
    <source>
        <dbReference type="PROSITE-ProRule" id="PRU00169"/>
    </source>
</evidence>
<evidence type="ECO:0000313" key="6">
    <source>
        <dbReference type="EMBL" id="BAR58140.1"/>
    </source>
</evidence>
<sequence length="117" mass="12632">MTPASILLVEDEALIRMMVAEMVEELGHRVAAEAGTLEAAIATARDSAFDVALLDVNLGGFAVTPVARIVHERGLPFIFASGYGGGGIPEEFRERPVLQKPFMPDALKRQLDAILDR</sequence>
<dbReference type="SUPFAM" id="SSF52172">
    <property type="entry name" value="CheY-like"/>
    <property type="match status" value="1"/>
</dbReference>
<dbReference type="RefSeq" id="WP_060910183.1">
    <property type="nucleotide sequence ID" value="NZ_JAFCKD010000348.1"/>
</dbReference>
<protein>
    <submittedName>
        <fullName evidence="6">Two-component response regulator</fullName>
    </submittedName>
</protein>
<dbReference type="GO" id="GO:0000160">
    <property type="term" value="P:phosphorelay signal transduction system"/>
    <property type="evidence" value="ECO:0007669"/>
    <property type="project" value="InterPro"/>
</dbReference>
<keyword evidence="2" id="KW-0805">Transcription regulation</keyword>
<dbReference type="SMART" id="SM00448">
    <property type="entry name" value="REC"/>
    <property type="match status" value="1"/>
</dbReference>
<dbReference type="InterPro" id="IPR001789">
    <property type="entry name" value="Sig_transdc_resp-reg_receiver"/>
</dbReference>
<feature type="modified residue" description="4-aspartylphosphate" evidence="4">
    <location>
        <position position="55"/>
    </location>
</feature>
<evidence type="ECO:0000313" key="7">
    <source>
        <dbReference type="Proteomes" id="UP000063308"/>
    </source>
</evidence>
<dbReference type="PANTHER" id="PTHR44591">
    <property type="entry name" value="STRESS RESPONSE REGULATOR PROTEIN 1"/>
    <property type="match status" value="1"/>
</dbReference>
<dbReference type="AlphaFoldDB" id="A0A0E3VUW9"/>
<evidence type="ECO:0000256" key="1">
    <source>
        <dbReference type="ARBA" id="ARBA00022553"/>
    </source>
</evidence>
<evidence type="ECO:0000256" key="2">
    <source>
        <dbReference type="ARBA" id="ARBA00023015"/>
    </source>
</evidence>